<evidence type="ECO:0000313" key="2">
    <source>
        <dbReference type="EMBL" id="RUT73116.1"/>
    </source>
</evidence>
<organism evidence="2 3">
    <name type="scientific">Ancylomarina longa</name>
    <dbReference type="NCBI Taxonomy" id="2487017"/>
    <lineage>
        <taxon>Bacteria</taxon>
        <taxon>Pseudomonadati</taxon>
        <taxon>Bacteroidota</taxon>
        <taxon>Bacteroidia</taxon>
        <taxon>Marinilabiliales</taxon>
        <taxon>Marinifilaceae</taxon>
        <taxon>Ancylomarina</taxon>
    </lineage>
</organism>
<evidence type="ECO:0000256" key="1">
    <source>
        <dbReference type="SAM" id="SignalP"/>
    </source>
</evidence>
<dbReference type="Proteomes" id="UP000282985">
    <property type="component" value="Unassembled WGS sequence"/>
</dbReference>
<proteinExistence type="predicted"/>
<sequence>MRIVLLVLLLIPTSVFANYQITDSLKQDNQYKLTLKNTAIPDSLLAFGLIGLESDGLKFFNSEVKEEIIEKLQSQYIRRFLKSPNSTRNH</sequence>
<feature type="chain" id="PRO_5019148152" evidence="1">
    <location>
        <begin position="18"/>
        <end position="90"/>
    </location>
</feature>
<gene>
    <name evidence="2" type="ORF">DLK05_15055</name>
</gene>
<keyword evidence="1" id="KW-0732">Signal</keyword>
<feature type="signal peptide" evidence="1">
    <location>
        <begin position="1"/>
        <end position="17"/>
    </location>
</feature>
<name>A0A434AFF7_9BACT</name>
<keyword evidence="3" id="KW-1185">Reference proteome</keyword>
<protein>
    <submittedName>
        <fullName evidence="2">Uncharacterized protein</fullName>
    </submittedName>
</protein>
<evidence type="ECO:0000313" key="3">
    <source>
        <dbReference type="Proteomes" id="UP000282985"/>
    </source>
</evidence>
<dbReference type="AlphaFoldDB" id="A0A434AFF7"/>
<reference evidence="2 3" key="1">
    <citation type="submission" date="2018-11" db="EMBL/GenBank/DDBJ databases">
        <title>Parancylomarina longa gen. nov., sp. nov., isolated from sediments of southern Okinawa.</title>
        <authorList>
            <person name="Fu T."/>
        </authorList>
    </citation>
    <scope>NUCLEOTIDE SEQUENCE [LARGE SCALE GENOMIC DNA]</scope>
    <source>
        <strain evidence="2 3">T3-2 S1-C</strain>
    </source>
</reference>
<accession>A0A434AFF7</accession>
<dbReference type="EMBL" id="RJJX01000028">
    <property type="protein sequence ID" value="RUT73116.1"/>
    <property type="molecule type" value="Genomic_DNA"/>
</dbReference>
<comment type="caution">
    <text evidence="2">The sequence shown here is derived from an EMBL/GenBank/DDBJ whole genome shotgun (WGS) entry which is preliminary data.</text>
</comment>